<evidence type="ECO:0000313" key="3">
    <source>
        <dbReference type="Proteomes" id="UP000198866"/>
    </source>
</evidence>
<accession>A0A1H6QLG0</accession>
<reference evidence="3" key="1">
    <citation type="submission" date="2016-10" db="EMBL/GenBank/DDBJ databases">
        <authorList>
            <person name="Varghese N."/>
            <person name="Submissions S."/>
        </authorList>
    </citation>
    <scope>NUCLEOTIDE SEQUENCE [LARGE SCALE GENOMIC DNA]</scope>
    <source>
        <strain evidence="3">LMG 26031</strain>
    </source>
</reference>
<feature type="transmembrane region" description="Helical" evidence="1">
    <location>
        <begin position="7"/>
        <end position="25"/>
    </location>
</feature>
<dbReference type="STRING" id="667676.SAMN05192539_1001333"/>
<dbReference type="Proteomes" id="UP000198866">
    <property type="component" value="Unassembled WGS sequence"/>
</dbReference>
<proteinExistence type="predicted"/>
<evidence type="ECO:0000313" key="2">
    <source>
        <dbReference type="EMBL" id="SEI42816.1"/>
    </source>
</evidence>
<gene>
    <name evidence="2" type="ORF">SAMN05192539_1001333</name>
</gene>
<dbReference type="AlphaFoldDB" id="A0A1H6QLG0"/>
<name>A0A1H6QLG0_9BURK</name>
<keyword evidence="3" id="KW-1185">Reference proteome</keyword>
<evidence type="ECO:0000256" key="1">
    <source>
        <dbReference type="SAM" id="Phobius"/>
    </source>
</evidence>
<protein>
    <submittedName>
        <fullName evidence="2">Uncharacterized protein</fullName>
    </submittedName>
</protein>
<sequence>MSKRAQYIWIAIFGALICGVLWFVYLSGGTGPSTALPDPPAKLTH</sequence>
<organism evidence="2 3">
    <name type="scientific">Paraburkholderia diazotrophica</name>
    <dbReference type="NCBI Taxonomy" id="667676"/>
    <lineage>
        <taxon>Bacteria</taxon>
        <taxon>Pseudomonadati</taxon>
        <taxon>Pseudomonadota</taxon>
        <taxon>Betaproteobacteria</taxon>
        <taxon>Burkholderiales</taxon>
        <taxon>Burkholderiaceae</taxon>
        <taxon>Paraburkholderia</taxon>
    </lineage>
</organism>
<keyword evidence="1" id="KW-1133">Transmembrane helix</keyword>
<keyword evidence="1" id="KW-0472">Membrane</keyword>
<dbReference type="EMBL" id="FNYE01000001">
    <property type="protein sequence ID" value="SEI42816.1"/>
    <property type="molecule type" value="Genomic_DNA"/>
</dbReference>
<keyword evidence="1" id="KW-0812">Transmembrane</keyword>
<dbReference type="RefSeq" id="WP_177200282.1">
    <property type="nucleotide sequence ID" value="NZ_FNYE01000001.1"/>
</dbReference>